<evidence type="ECO:0000313" key="3">
    <source>
        <dbReference type="Proteomes" id="UP000722485"/>
    </source>
</evidence>
<dbReference type="OrthoDB" id="10255128at2759"/>
<feature type="domain" description="Ysc84 actin-binding" evidence="1">
    <location>
        <begin position="80"/>
        <end position="204"/>
    </location>
</feature>
<gene>
    <name evidence="2" type="ORF">G7Z17_g3863</name>
</gene>
<dbReference type="PANTHER" id="PTHR15629:SF8">
    <property type="entry name" value="DUF500 DOMAIN PROTEIN (AFU_ORTHOLOGUE AFUA_5G07310)"/>
    <property type="match status" value="1"/>
</dbReference>
<organism evidence="2 3">
    <name type="scientific">Cylindrodendrum hubeiense</name>
    <dbReference type="NCBI Taxonomy" id="595255"/>
    <lineage>
        <taxon>Eukaryota</taxon>
        <taxon>Fungi</taxon>
        <taxon>Dikarya</taxon>
        <taxon>Ascomycota</taxon>
        <taxon>Pezizomycotina</taxon>
        <taxon>Sordariomycetes</taxon>
        <taxon>Hypocreomycetidae</taxon>
        <taxon>Hypocreales</taxon>
        <taxon>Nectriaceae</taxon>
        <taxon>Cylindrodendrum</taxon>
    </lineage>
</organism>
<dbReference type="CDD" id="cd11524">
    <property type="entry name" value="SYLF"/>
    <property type="match status" value="1"/>
</dbReference>
<dbReference type="Pfam" id="PF04366">
    <property type="entry name" value="Ysc84"/>
    <property type="match status" value="1"/>
</dbReference>
<dbReference type="GO" id="GO:0035091">
    <property type="term" value="F:phosphatidylinositol binding"/>
    <property type="evidence" value="ECO:0007669"/>
    <property type="project" value="TreeGrafter"/>
</dbReference>
<dbReference type="AlphaFoldDB" id="A0A9P5HF11"/>
<name>A0A9P5HF11_9HYPO</name>
<sequence>MGLFTASNMSEDCNKAARILQAMVEKGKIPTEAITNAKGLAIFSCFRAGMYLAGSGGSGVLVARLSDGTWSPPSAFSVRSGGIGLVYGVDMYDCVCVLNTQEAVDAYTKPELSLGGAVAVAAGPMNASNAGTKEIKPVWTYTKSRGLYGGLTVDGTVVKERPDRNEDFYGAKVATAQILRGEVQVQAGASKWPAGAEVLTEVLRLAGGQEVNAAVLGNISTEQTPGDFQD</sequence>
<comment type="caution">
    <text evidence="2">The sequence shown here is derived from an EMBL/GenBank/DDBJ whole genome shotgun (WGS) entry which is preliminary data.</text>
</comment>
<proteinExistence type="predicted"/>
<keyword evidence="3" id="KW-1185">Reference proteome</keyword>
<dbReference type="PANTHER" id="PTHR15629">
    <property type="entry name" value="SH3YL1 PROTEIN"/>
    <property type="match status" value="1"/>
</dbReference>
<dbReference type="Proteomes" id="UP000722485">
    <property type="component" value="Unassembled WGS sequence"/>
</dbReference>
<evidence type="ECO:0000259" key="1">
    <source>
        <dbReference type="Pfam" id="PF04366"/>
    </source>
</evidence>
<dbReference type="EMBL" id="JAANBB010000050">
    <property type="protein sequence ID" value="KAF7553119.1"/>
    <property type="molecule type" value="Genomic_DNA"/>
</dbReference>
<evidence type="ECO:0000313" key="2">
    <source>
        <dbReference type="EMBL" id="KAF7553119.1"/>
    </source>
</evidence>
<dbReference type="InterPro" id="IPR051702">
    <property type="entry name" value="SH3_domain_YSC84-like"/>
</dbReference>
<reference evidence="2" key="1">
    <citation type="submission" date="2020-03" db="EMBL/GenBank/DDBJ databases">
        <title>Draft Genome Sequence of Cylindrodendrum hubeiense.</title>
        <authorList>
            <person name="Buettner E."/>
            <person name="Kellner H."/>
        </authorList>
    </citation>
    <scope>NUCLEOTIDE SEQUENCE</scope>
    <source>
        <strain evidence="2">IHI 201604</strain>
    </source>
</reference>
<accession>A0A9P5HF11</accession>
<dbReference type="InterPro" id="IPR007461">
    <property type="entry name" value="Ysc84_actin-binding"/>
</dbReference>
<protein>
    <recommendedName>
        <fullName evidence="1">Ysc84 actin-binding domain-containing protein</fullName>
    </recommendedName>
</protein>